<proteinExistence type="predicted"/>
<feature type="compositionally biased region" description="Acidic residues" evidence="1">
    <location>
        <begin position="53"/>
        <end position="63"/>
    </location>
</feature>
<dbReference type="Pfam" id="PF20236">
    <property type="entry name" value="DUF6593"/>
    <property type="match status" value="1"/>
</dbReference>
<gene>
    <name evidence="3" type="ORF">D9756_008821</name>
</gene>
<comment type="caution">
    <text evidence="3">The sequence shown here is derived from an EMBL/GenBank/DDBJ whole genome shotgun (WGS) entry which is preliminary data.</text>
</comment>
<evidence type="ECO:0000256" key="1">
    <source>
        <dbReference type="SAM" id="MobiDB-lite"/>
    </source>
</evidence>
<dbReference type="InterPro" id="IPR046528">
    <property type="entry name" value="DUF6593"/>
</dbReference>
<evidence type="ECO:0000313" key="4">
    <source>
        <dbReference type="Proteomes" id="UP000559027"/>
    </source>
</evidence>
<sequence length="212" mass="24477">MAGGNRAKWRGRAGSSDAAVSKGASPGSRRDSELVDVGEDRRRSSIEDQAFADSDDEEEEGGLGEEPRSPVYEGHFAFYAQIDFKTFLSSRFRFDSRDVSVKEYFRKEGWSWYGRGRVFKAKDGKEYRWEMRTMSLVMVSNDRNKTELVRFRQYRPGLGALAKPSKAYLEIDDSCEGILDEIIMTFIYCHKLRKDRQRQTWSSGPEDILRNH</sequence>
<dbReference type="EMBL" id="JAACJO010000016">
    <property type="protein sequence ID" value="KAF5349569.1"/>
    <property type="molecule type" value="Genomic_DNA"/>
</dbReference>
<protein>
    <recommendedName>
        <fullName evidence="2">DUF6593 domain-containing protein</fullName>
    </recommendedName>
</protein>
<evidence type="ECO:0000259" key="2">
    <source>
        <dbReference type="Pfam" id="PF20236"/>
    </source>
</evidence>
<name>A0A8H5CYA3_9AGAR</name>
<dbReference type="Proteomes" id="UP000559027">
    <property type="component" value="Unassembled WGS sequence"/>
</dbReference>
<feature type="domain" description="DUF6593" evidence="2">
    <location>
        <begin position="79"/>
        <end position="195"/>
    </location>
</feature>
<feature type="region of interest" description="Disordered" evidence="1">
    <location>
        <begin position="1"/>
        <end position="69"/>
    </location>
</feature>
<dbReference type="AlphaFoldDB" id="A0A8H5CYA3"/>
<evidence type="ECO:0000313" key="3">
    <source>
        <dbReference type="EMBL" id="KAF5349569.1"/>
    </source>
</evidence>
<keyword evidence="4" id="KW-1185">Reference proteome</keyword>
<reference evidence="3 4" key="1">
    <citation type="journal article" date="2020" name="ISME J.">
        <title>Uncovering the hidden diversity of litter-decomposition mechanisms in mushroom-forming fungi.</title>
        <authorList>
            <person name="Floudas D."/>
            <person name="Bentzer J."/>
            <person name="Ahren D."/>
            <person name="Johansson T."/>
            <person name="Persson P."/>
            <person name="Tunlid A."/>
        </authorList>
    </citation>
    <scope>NUCLEOTIDE SEQUENCE [LARGE SCALE GENOMIC DNA]</scope>
    <source>
        <strain evidence="3 4">CBS 146.42</strain>
    </source>
</reference>
<dbReference type="OrthoDB" id="3360976at2759"/>
<accession>A0A8H5CYA3</accession>
<feature type="compositionally biased region" description="Basic and acidic residues" evidence="1">
    <location>
        <begin position="28"/>
        <end position="46"/>
    </location>
</feature>
<organism evidence="3 4">
    <name type="scientific">Leucocoprinus leucothites</name>
    <dbReference type="NCBI Taxonomy" id="201217"/>
    <lineage>
        <taxon>Eukaryota</taxon>
        <taxon>Fungi</taxon>
        <taxon>Dikarya</taxon>
        <taxon>Basidiomycota</taxon>
        <taxon>Agaricomycotina</taxon>
        <taxon>Agaricomycetes</taxon>
        <taxon>Agaricomycetidae</taxon>
        <taxon>Agaricales</taxon>
        <taxon>Agaricineae</taxon>
        <taxon>Agaricaceae</taxon>
        <taxon>Leucocoprinus</taxon>
    </lineage>
</organism>